<dbReference type="EMBL" id="BGPR01098728">
    <property type="protein sequence ID" value="GBM50188.1"/>
    <property type="molecule type" value="Genomic_DNA"/>
</dbReference>
<comment type="caution">
    <text evidence="1">The sequence shown here is derived from an EMBL/GenBank/DDBJ whole genome shotgun (WGS) entry which is preliminary data.</text>
</comment>
<protein>
    <recommendedName>
        <fullName evidence="3">DUF4817 domain-containing protein</fullName>
    </recommendedName>
</protein>
<reference evidence="1 2" key="1">
    <citation type="journal article" date="2019" name="Sci. Rep.">
        <title>Orb-weaving spider Araneus ventricosus genome elucidates the spidroin gene catalogue.</title>
        <authorList>
            <person name="Kono N."/>
            <person name="Nakamura H."/>
            <person name="Ohtoshi R."/>
            <person name="Moran D.A.P."/>
            <person name="Shinohara A."/>
            <person name="Yoshida Y."/>
            <person name="Fujiwara M."/>
            <person name="Mori M."/>
            <person name="Tomita M."/>
            <person name="Arakawa K."/>
        </authorList>
    </citation>
    <scope>NUCLEOTIDE SEQUENCE [LARGE SCALE GENOMIC DNA]</scope>
</reference>
<keyword evidence="2" id="KW-1185">Reference proteome</keyword>
<gene>
    <name evidence="1" type="ORF">AVEN_90318_1</name>
</gene>
<dbReference type="Proteomes" id="UP000499080">
    <property type="component" value="Unassembled WGS sequence"/>
</dbReference>
<evidence type="ECO:0000313" key="2">
    <source>
        <dbReference type="Proteomes" id="UP000499080"/>
    </source>
</evidence>
<accession>A0A4Y2GC57</accession>
<name>A0A4Y2GC57_ARAVE</name>
<evidence type="ECO:0000313" key="1">
    <source>
        <dbReference type="EMBL" id="GBM50188.1"/>
    </source>
</evidence>
<organism evidence="1 2">
    <name type="scientific">Araneus ventricosus</name>
    <name type="common">Orbweaver spider</name>
    <name type="synonym">Epeira ventricosa</name>
    <dbReference type="NCBI Taxonomy" id="182803"/>
    <lineage>
        <taxon>Eukaryota</taxon>
        <taxon>Metazoa</taxon>
        <taxon>Ecdysozoa</taxon>
        <taxon>Arthropoda</taxon>
        <taxon>Chelicerata</taxon>
        <taxon>Arachnida</taxon>
        <taxon>Araneae</taxon>
        <taxon>Araneomorphae</taxon>
        <taxon>Entelegynae</taxon>
        <taxon>Araneoidea</taxon>
        <taxon>Araneidae</taxon>
        <taxon>Araneus</taxon>
    </lineage>
</organism>
<evidence type="ECO:0008006" key="3">
    <source>
        <dbReference type="Google" id="ProtNLM"/>
    </source>
</evidence>
<sequence>MEHHTCSPETTAIKRSFLLVCTLKLRVMAKFGINEYCEVLLICGECGLKAKLAASMYHESLPEGPHSTRQMILKVVKRLREMGCVTSRAHRPRNVGHKVKPKVVC</sequence>
<dbReference type="AlphaFoldDB" id="A0A4Y2GC57"/>
<proteinExistence type="predicted"/>